<reference evidence="1" key="1">
    <citation type="journal article" date="2022" name="bioRxiv">
        <title>Sequencing and chromosome-scale assembly of the giantPleurodeles waltlgenome.</title>
        <authorList>
            <person name="Brown T."/>
            <person name="Elewa A."/>
            <person name="Iarovenko S."/>
            <person name="Subramanian E."/>
            <person name="Araus A.J."/>
            <person name="Petzold A."/>
            <person name="Susuki M."/>
            <person name="Suzuki K.-i.T."/>
            <person name="Hayashi T."/>
            <person name="Toyoda A."/>
            <person name="Oliveira C."/>
            <person name="Osipova E."/>
            <person name="Leigh N.D."/>
            <person name="Simon A."/>
            <person name="Yun M.H."/>
        </authorList>
    </citation>
    <scope>NUCLEOTIDE SEQUENCE</scope>
    <source>
        <strain evidence="1">20211129_DDA</strain>
        <tissue evidence="1">Liver</tissue>
    </source>
</reference>
<protein>
    <submittedName>
        <fullName evidence="1">Uncharacterized protein</fullName>
    </submittedName>
</protein>
<accession>A0AAV7PXH5</accession>
<keyword evidence="2" id="KW-1185">Reference proteome</keyword>
<name>A0AAV7PXH5_PLEWA</name>
<dbReference type="AlphaFoldDB" id="A0AAV7PXH5"/>
<dbReference type="EMBL" id="JANPWB010000011">
    <property type="protein sequence ID" value="KAJ1131919.1"/>
    <property type="molecule type" value="Genomic_DNA"/>
</dbReference>
<gene>
    <name evidence="1" type="ORF">NDU88_010249</name>
</gene>
<dbReference type="SUPFAM" id="SSF57997">
    <property type="entry name" value="Tropomyosin"/>
    <property type="match status" value="1"/>
</dbReference>
<organism evidence="1 2">
    <name type="scientific">Pleurodeles waltl</name>
    <name type="common">Iberian ribbed newt</name>
    <dbReference type="NCBI Taxonomy" id="8319"/>
    <lineage>
        <taxon>Eukaryota</taxon>
        <taxon>Metazoa</taxon>
        <taxon>Chordata</taxon>
        <taxon>Craniata</taxon>
        <taxon>Vertebrata</taxon>
        <taxon>Euteleostomi</taxon>
        <taxon>Amphibia</taxon>
        <taxon>Batrachia</taxon>
        <taxon>Caudata</taxon>
        <taxon>Salamandroidea</taxon>
        <taxon>Salamandridae</taxon>
        <taxon>Pleurodelinae</taxon>
        <taxon>Pleurodeles</taxon>
    </lineage>
</organism>
<sequence>MLRTDLCKVAEMSVEMESQVIEMREDVSWRKAKVAGLEARLSKTEGRLDDAEGRSHRCNLRLVGNPEGTKEAALPNVNLKFFAVERLEQELGEVEERLAELQRQAPGQQLGDALLVEAHRKVAAVWDRLDYHV</sequence>
<evidence type="ECO:0000313" key="2">
    <source>
        <dbReference type="Proteomes" id="UP001066276"/>
    </source>
</evidence>
<evidence type="ECO:0000313" key="1">
    <source>
        <dbReference type="EMBL" id="KAJ1131919.1"/>
    </source>
</evidence>
<proteinExistence type="predicted"/>
<dbReference type="Proteomes" id="UP001066276">
    <property type="component" value="Chromosome 7"/>
</dbReference>
<comment type="caution">
    <text evidence="1">The sequence shown here is derived from an EMBL/GenBank/DDBJ whole genome shotgun (WGS) entry which is preliminary data.</text>
</comment>